<dbReference type="OrthoDB" id="2937326at2759"/>
<evidence type="ECO:0000313" key="4">
    <source>
        <dbReference type="Proteomes" id="UP000800082"/>
    </source>
</evidence>
<name>A0A6A5RZI7_9PLEO</name>
<feature type="transmembrane region" description="Helical" evidence="1">
    <location>
        <begin position="130"/>
        <end position="155"/>
    </location>
</feature>
<feature type="transmembrane region" description="Helical" evidence="1">
    <location>
        <begin position="60"/>
        <end position="79"/>
    </location>
</feature>
<reference evidence="3" key="1">
    <citation type="journal article" date="2020" name="Stud. Mycol.">
        <title>101 Dothideomycetes genomes: a test case for predicting lifestyles and emergence of pathogens.</title>
        <authorList>
            <person name="Haridas S."/>
            <person name="Albert R."/>
            <person name="Binder M."/>
            <person name="Bloem J."/>
            <person name="Labutti K."/>
            <person name="Salamov A."/>
            <person name="Andreopoulos B."/>
            <person name="Baker S."/>
            <person name="Barry K."/>
            <person name="Bills G."/>
            <person name="Bluhm B."/>
            <person name="Cannon C."/>
            <person name="Castanera R."/>
            <person name="Culley D."/>
            <person name="Daum C."/>
            <person name="Ezra D."/>
            <person name="Gonzalez J."/>
            <person name="Henrissat B."/>
            <person name="Kuo A."/>
            <person name="Liang C."/>
            <person name="Lipzen A."/>
            <person name="Lutzoni F."/>
            <person name="Magnuson J."/>
            <person name="Mondo S."/>
            <person name="Nolan M."/>
            <person name="Ohm R."/>
            <person name="Pangilinan J."/>
            <person name="Park H.-J."/>
            <person name="Ramirez L."/>
            <person name="Alfaro M."/>
            <person name="Sun H."/>
            <person name="Tritt A."/>
            <person name="Yoshinaga Y."/>
            <person name="Zwiers L.-H."/>
            <person name="Turgeon B."/>
            <person name="Goodwin S."/>
            <person name="Spatafora J."/>
            <person name="Crous P."/>
            <person name="Grigoriev I."/>
        </authorList>
    </citation>
    <scope>NUCLEOTIDE SEQUENCE</scope>
    <source>
        <strain evidence="3">CBS 183.55</strain>
    </source>
</reference>
<dbReference type="RefSeq" id="XP_033453271.1">
    <property type="nucleotide sequence ID" value="XM_033591137.1"/>
</dbReference>
<dbReference type="AlphaFoldDB" id="A0A6A5RZI7"/>
<sequence>MTRSLGTTALPFWPALLFTYLEPISLIIGAQAAITAPSTFVSSQLQSLGSADPVSPAVDILAYTLGSLFLLLAGYALTCTVLTRDPNVTKYYLVFAACGDVGHLAANYVGMGSSVFWAYREWNEVMWGNIAVTMFLFLNRVATVNGVFGTPGWVIGEGKKL</sequence>
<keyword evidence="1" id="KW-1133">Transmembrane helix</keyword>
<dbReference type="Pfam" id="PF24803">
    <property type="entry name" value="DUF7704"/>
    <property type="match status" value="1"/>
</dbReference>
<keyword evidence="4" id="KW-1185">Reference proteome</keyword>
<proteinExistence type="predicted"/>
<dbReference type="Proteomes" id="UP000800082">
    <property type="component" value="Unassembled WGS sequence"/>
</dbReference>
<protein>
    <recommendedName>
        <fullName evidence="2">DUF7704 domain-containing protein</fullName>
    </recommendedName>
</protein>
<dbReference type="InterPro" id="IPR056121">
    <property type="entry name" value="DUF7704"/>
</dbReference>
<keyword evidence="1" id="KW-0812">Transmembrane</keyword>
<evidence type="ECO:0000313" key="3">
    <source>
        <dbReference type="EMBL" id="KAF1933023.1"/>
    </source>
</evidence>
<keyword evidence="1" id="KW-0472">Membrane</keyword>
<dbReference type="PANTHER" id="PTHR37019:SF2">
    <property type="entry name" value="EXPERA DOMAIN-CONTAINING PROTEIN"/>
    <property type="match status" value="1"/>
</dbReference>
<evidence type="ECO:0000256" key="1">
    <source>
        <dbReference type="SAM" id="Phobius"/>
    </source>
</evidence>
<accession>A0A6A5RZI7</accession>
<evidence type="ECO:0000259" key="2">
    <source>
        <dbReference type="Pfam" id="PF24803"/>
    </source>
</evidence>
<feature type="transmembrane region" description="Helical" evidence="1">
    <location>
        <begin position="12"/>
        <end position="40"/>
    </location>
</feature>
<gene>
    <name evidence="3" type="ORF">M421DRAFT_416622</name>
</gene>
<organism evidence="3 4">
    <name type="scientific">Didymella exigua CBS 183.55</name>
    <dbReference type="NCBI Taxonomy" id="1150837"/>
    <lineage>
        <taxon>Eukaryota</taxon>
        <taxon>Fungi</taxon>
        <taxon>Dikarya</taxon>
        <taxon>Ascomycota</taxon>
        <taxon>Pezizomycotina</taxon>
        <taxon>Dothideomycetes</taxon>
        <taxon>Pleosporomycetidae</taxon>
        <taxon>Pleosporales</taxon>
        <taxon>Pleosporineae</taxon>
        <taxon>Didymellaceae</taxon>
        <taxon>Didymella</taxon>
    </lineage>
</organism>
<dbReference type="GeneID" id="54348805"/>
<dbReference type="PANTHER" id="PTHR37019">
    <property type="entry name" value="CHROMOSOME 1, WHOLE GENOME SHOTGUN SEQUENCE"/>
    <property type="match status" value="1"/>
</dbReference>
<dbReference type="EMBL" id="ML978958">
    <property type="protein sequence ID" value="KAF1933023.1"/>
    <property type="molecule type" value="Genomic_DNA"/>
</dbReference>
<feature type="domain" description="DUF7704" evidence="2">
    <location>
        <begin position="8"/>
        <end position="149"/>
    </location>
</feature>